<accession>A0A937XEI9</accession>
<dbReference type="AlphaFoldDB" id="A0A937XEI9"/>
<reference evidence="6" key="1">
    <citation type="submission" date="2019-03" db="EMBL/GenBank/DDBJ databases">
        <title>Lake Tanganyika Metagenome-Assembled Genomes (MAGs).</title>
        <authorList>
            <person name="Tran P."/>
        </authorList>
    </citation>
    <scope>NUCLEOTIDE SEQUENCE</scope>
    <source>
        <strain evidence="6">K_DeepCast_150m_m2_040</strain>
    </source>
</reference>
<keyword evidence="4 5" id="KW-0472">Membrane</keyword>
<dbReference type="Proteomes" id="UP000779900">
    <property type="component" value="Unassembled WGS sequence"/>
</dbReference>
<comment type="subcellular location">
    <subcellularLocation>
        <location evidence="1">Membrane</location>
        <topology evidence="1">Multi-pass membrane protein</topology>
    </subcellularLocation>
</comment>
<dbReference type="EMBL" id="VGIR01000007">
    <property type="protein sequence ID" value="MBM3330631.1"/>
    <property type="molecule type" value="Genomic_DNA"/>
</dbReference>
<protein>
    <recommendedName>
        <fullName evidence="8">DUF4870 domain-containing protein</fullName>
    </recommendedName>
</protein>
<comment type="caution">
    <text evidence="6">The sequence shown here is derived from an EMBL/GenBank/DDBJ whole genome shotgun (WGS) entry which is preliminary data.</text>
</comment>
<feature type="transmembrane region" description="Helical" evidence="5">
    <location>
        <begin position="53"/>
        <end position="71"/>
    </location>
</feature>
<evidence type="ECO:0000256" key="1">
    <source>
        <dbReference type="ARBA" id="ARBA00004141"/>
    </source>
</evidence>
<dbReference type="Pfam" id="PF09685">
    <property type="entry name" value="MamF_MmsF"/>
    <property type="match status" value="1"/>
</dbReference>
<gene>
    <name evidence="6" type="ORF">FJY68_02115</name>
</gene>
<dbReference type="InterPro" id="IPR019109">
    <property type="entry name" value="MamF_MmsF"/>
</dbReference>
<feature type="transmembrane region" description="Helical" evidence="5">
    <location>
        <begin position="77"/>
        <end position="96"/>
    </location>
</feature>
<feature type="transmembrane region" description="Helical" evidence="5">
    <location>
        <begin position="23"/>
        <end position="41"/>
    </location>
</feature>
<evidence type="ECO:0000313" key="7">
    <source>
        <dbReference type="Proteomes" id="UP000779900"/>
    </source>
</evidence>
<proteinExistence type="predicted"/>
<sequence length="120" mass="12843">MDEAPKSVSTPPAGGDEVEKAKGTAWLSYVGILWLIPLLTMKENEFAKFHVKQGIVLTIYGVAVGVVGGAIPFLGWFIVAPVGSIIVLVLAIMGLINSLGGKYWKCPLGVAPLAEKWFKF</sequence>
<evidence type="ECO:0008006" key="8">
    <source>
        <dbReference type="Google" id="ProtNLM"/>
    </source>
</evidence>
<keyword evidence="3 5" id="KW-1133">Transmembrane helix</keyword>
<evidence type="ECO:0000256" key="4">
    <source>
        <dbReference type="ARBA" id="ARBA00023136"/>
    </source>
</evidence>
<evidence type="ECO:0000256" key="2">
    <source>
        <dbReference type="ARBA" id="ARBA00022692"/>
    </source>
</evidence>
<keyword evidence="2 5" id="KW-0812">Transmembrane</keyword>
<name>A0A937XEI9_UNCW3</name>
<evidence type="ECO:0000313" key="6">
    <source>
        <dbReference type="EMBL" id="MBM3330631.1"/>
    </source>
</evidence>
<organism evidence="6 7">
    <name type="scientific">candidate division WOR-3 bacterium</name>
    <dbReference type="NCBI Taxonomy" id="2052148"/>
    <lineage>
        <taxon>Bacteria</taxon>
        <taxon>Bacteria division WOR-3</taxon>
    </lineage>
</organism>
<evidence type="ECO:0000256" key="3">
    <source>
        <dbReference type="ARBA" id="ARBA00022989"/>
    </source>
</evidence>
<evidence type="ECO:0000256" key="5">
    <source>
        <dbReference type="SAM" id="Phobius"/>
    </source>
</evidence>